<evidence type="ECO:0000256" key="3">
    <source>
        <dbReference type="ARBA" id="ARBA00022833"/>
    </source>
</evidence>
<evidence type="ECO:0000313" key="8">
    <source>
        <dbReference type="Proteomes" id="UP001165060"/>
    </source>
</evidence>
<reference evidence="7 8" key="1">
    <citation type="journal article" date="2023" name="Commun. Biol.">
        <title>Genome analysis of Parmales, the sister group of diatoms, reveals the evolutionary specialization of diatoms from phago-mixotrophs to photoautotrophs.</title>
        <authorList>
            <person name="Ban H."/>
            <person name="Sato S."/>
            <person name="Yoshikawa S."/>
            <person name="Yamada K."/>
            <person name="Nakamura Y."/>
            <person name="Ichinomiya M."/>
            <person name="Sato N."/>
            <person name="Blanc-Mathieu R."/>
            <person name="Endo H."/>
            <person name="Kuwata A."/>
            <person name="Ogata H."/>
        </authorList>
    </citation>
    <scope>NUCLEOTIDE SEQUENCE [LARGE SCALE GENOMIC DNA]</scope>
</reference>
<dbReference type="Gene3D" id="6.10.140.2220">
    <property type="match status" value="1"/>
</dbReference>
<dbReference type="EMBL" id="BRYB01002308">
    <property type="protein sequence ID" value="GMI42759.1"/>
    <property type="molecule type" value="Genomic_DNA"/>
</dbReference>
<dbReference type="Proteomes" id="UP001165060">
    <property type="component" value="Unassembled WGS sequence"/>
</dbReference>
<dbReference type="PROSITE" id="PS01360">
    <property type="entry name" value="ZF_MYND_1"/>
    <property type="match status" value="1"/>
</dbReference>
<keyword evidence="2 4" id="KW-0863">Zinc-finger</keyword>
<keyword evidence="1" id="KW-0479">Metal-binding</keyword>
<evidence type="ECO:0000256" key="5">
    <source>
        <dbReference type="SAM" id="MobiDB-lite"/>
    </source>
</evidence>
<feature type="region of interest" description="Disordered" evidence="5">
    <location>
        <begin position="23"/>
        <end position="48"/>
    </location>
</feature>
<accession>A0ABQ6N8V2</accession>
<keyword evidence="3" id="KW-0862">Zinc</keyword>
<keyword evidence="8" id="KW-1185">Reference proteome</keyword>
<protein>
    <recommendedName>
        <fullName evidence="6">MYND-type domain-containing protein</fullName>
    </recommendedName>
</protein>
<evidence type="ECO:0000256" key="1">
    <source>
        <dbReference type="ARBA" id="ARBA00022723"/>
    </source>
</evidence>
<gene>
    <name evidence="7" type="ORF">TeGR_g13886</name>
</gene>
<evidence type="ECO:0000256" key="2">
    <source>
        <dbReference type="ARBA" id="ARBA00022771"/>
    </source>
</evidence>
<dbReference type="InterPro" id="IPR002893">
    <property type="entry name" value="Znf_MYND"/>
</dbReference>
<comment type="caution">
    <text evidence="7">The sequence shown here is derived from an EMBL/GenBank/DDBJ whole genome shotgun (WGS) entry which is preliminary data.</text>
</comment>
<proteinExistence type="predicted"/>
<organism evidence="7 8">
    <name type="scientific">Tetraparma gracilis</name>
    <dbReference type="NCBI Taxonomy" id="2962635"/>
    <lineage>
        <taxon>Eukaryota</taxon>
        <taxon>Sar</taxon>
        <taxon>Stramenopiles</taxon>
        <taxon>Ochrophyta</taxon>
        <taxon>Bolidophyceae</taxon>
        <taxon>Parmales</taxon>
        <taxon>Triparmaceae</taxon>
        <taxon>Tetraparma</taxon>
    </lineage>
</organism>
<sequence length="511" mass="54992">MGKRQNQKKAKYKAAAAAGASGDAAAGASGDAAAGASGDATAPPSDEAQMLAVLDELWPQRPKDQIWSAGMSIKFGEADADEIVKGCLVCASPGAKKCAACKAVRYCSADCQRGDWKRHKSVCKAVKRIKEKKDPSKEPTSDWNKSGGGWWNAEREAEYYEFQEEVKQIHPRLGRAGQDVGGEEFECMKALSEVYPNVTGPPYNAARMALQNGIRETAFYYQHRMLEAMEWELHIWESQKPKEGGKYCLTMMGEMHNMLPRDNVFKEIHIATTKKCIELIEKSPMVYNAAKAAGYLASCYYYHGSVLADSAPHIETDYGAALRALNKAKGYFPVQDGSTTDTAASAVAYKIWAKAAQLERLKLEGGGGGGREGEGGGEDGGRLQMLLRGMLKEALDTGTGHDMHHQQALFFNGKLTGCTGLLQALSFNGGKAPAGQPLSRDALLSKAAQFARAGLAGLGSAVGRRSGTARELQMRTLMLKNILEVTIPQFGETGSIVIVPAPGQMPVVTLN</sequence>
<name>A0ABQ6N8V2_9STRA</name>
<dbReference type="PROSITE" id="PS50865">
    <property type="entry name" value="ZF_MYND_2"/>
    <property type="match status" value="1"/>
</dbReference>
<feature type="region of interest" description="Disordered" evidence="5">
    <location>
        <begin position="130"/>
        <end position="149"/>
    </location>
</feature>
<evidence type="ECO:0000256" key="4">
    <source>
        <dbReference type="PROSITE-ProRule" id="PRU00134"/>
    </source>
</evidence>
<evidence type="ECO:0000313" key="7">
    <source>
        <dbReference type="EMBL" id="GMI42759.1"/>
    </source>
</evidence>
<dbReference type="SUPFAM" id="SSF144232">
    <property type="entry name" value="HIT/MYND zinc finger-like"/>
    <property type="match status" value="1"/>
</dbReference>
<dbReference type="Pfam" id="PF01753">
    <property type="entry name" value="zf-MYND"/>
    <property type="match status" value="1"/>
</dbReference>
<evidence type="ECO:0000259" key="6">
    <source>
        <dbReference type="PROSITE" id="PS50865"/>
    </source>
</evidence>
<feature type="compositionally biased region" description="Low complexity" evidence="5">
    <location>
        <begin position="23"/>
        <end position="40"/>
    </location>
</feature>
<feature type="compositionally biased region" description="Basic and acidic residues" evidence="5">
    <location>
        <begin position="131"/>
        <end position="140"/>
    </location>
</feature>
<feature type="domain" description="MYND-type" evidence="6">
    <location>
        <begin position="87"/>
        <end position="123"/>
    </location>
</feature>